<dbReference type="OrthoDB" id="674604at2759"/>
<dbReference type="InterPro" id="IPR036322">
    <property type="entry name" value="WD40_repeat_dom_sf"/>
</dbReference>
<dbReference type="Gene3D" id="2.130.10.10">
    <property type="entry name" value="YVTN repeat-like/Quinoprotein amine dehydrogenase"/>
    <property type="match status" value="2"/>
</dbReference>
<dbReference type="EMBL" id="CM035417">
    <property type="protein sequence ID" value="KAH7424011.1"/>
    <property type="molecule type" value="Genomic_DNA"/>
</dbReference>
<evidence type="ECO:0000313" key="4">
    <source>
        <dbReference type="EMBL" id="KAH7424011.1"/>
    </source>
</evidence>
<dbReference type="AlphaFoldDB" id="A0A8T2TKS8"/>
<dbReference type="SUPFAM" id="SSF50978">
    <property type="entry name" value="WD40 repeat-like"/>
    <property type="match status" value="1"/>
</dbReference>
<evidence type="ECO:0000256" key="2">
    <source>
        <dbReference type="ARBA" id="ARBA00022737"/>
    </source>
</evidence>
<keyword evidence="2" id="KW-0677">Repeat</keyword>
<dbReference type="InterPro" id="IPR020472">
    <property type="entry name" value="WD40_PAC1"/>
</dbReference>
<name>A0A8T2TKS8_CERRI</name>
<feature type="repeat" description="WD" evidence="3">
    <location>
        <begin position="262"/>
        <end position="293"/>
    </location>
</feature>
<organism evidence="4 5">
    <name type="scientific">Ceratopteris richardii</name>
    <name type="common">Triangle waterfern</name>
    <dbReference type="NCBI Taxonomy" id="49495"/>
    <lineage>
        <taxon>Eukaryota</taxon>
        <taxon>Viridiplantae</taxon>
        <taxon>Streptophyta</taxon>
        <taxon>Embryophyta</taxon>
        <taxon>Tracheophyta</taxon>
        <taxon>Polypodiopsida</taxon>
        <taxon>Polypodiidae</taxon>
        <taxon>Polypodiales</taxon>
        <taxon>Pteridineae</taxon>
        <taxon>Pteridaceae</taxon>
        <taxon>Parkerioideae</taxon>
        <taxon>Ceratopteris</taxon>
    </lineage>
</organism>
<feature type="repeat" description="WD" evidence="3">
    <location>
        <begin position="207"/>
        <end position="247"/>
    </location>
</feature>
<dbReference type="PROSITE" id="PS50294">
    <property type="entry name" value="WD_REPEATS_REGION"/>
    <property type="match status" value="2"/>
</dbReference>
<evidence type="ECO:0000256" key="3">
    <source>
        <dbReference type="PROSITE-ProRule" id="PRU00221"/>
    </source>
</evidence>
<sequence>MAMSHTMKHSRAFRQCLPSSTTSFHTGCNVCPERQLRCLQATEVKSAGPVLALTICNGLLYSICQSGALETWTELGLHPASNRKMWTGMASASTTAMAVVSDKSGDALIATAHKDFKIRLMRTSGSHVMSIKSSGVLPPLYQYIHNWAIERRYVQSWRHGKKRAWMEHTDTISAVAFSADRNLLYSASWDRTVKVWNLKEMRCAESFKAHTDSINAMIVSADGLVFTGSADKSIKVWSRRRAAPAMSARGRNVKHSMVAAFHNQQDAAVNALVMSSDGQFLYSGCSDGQIIVWRRSSLGWRKKSVCPSELLRAEEKLHGHARAILCMDILQTKKESSKDSWLLFSGSADKTVRIWRCMERISSQESGAQAVMVHECIAVMKGHSGPVRSLRVDELQRPCAGVAFTGGLDGRIIMWMISIADDADRPSMCSSMFLPDMKWKQN</sequence>
<reference evidence="4" key="1">
    <citation type="submission" date="2021-08" db="EMBL/GenBank/DDBJ databases">
        <title>WGS assembly of Ceratopteris richardii.</title>
        <authorList>
            <person name="Marchant D.B."/>
            <person name="Chen G."/>
            <person name="Jenkins J."/>
            <person name="Shu S."/>
            <person name="Leebens-Mack J."/>
            <person name="Grimwood J."/>
            <person name="Schmutz J."/>
            <person name="Soltis P."/>
            <person name="Soltis D."/>
            <person name="Chen Z.-H."/>
        </authorList>
    </citation>
    <scope>NUCLEOTIDE SEQUENCE</scope>
    <source>
        <strain evidence="4">Whitten #5841</strain>
        <tissue evidence="4">Leaf</tissue>
    </source>
</reference>
<keyword evidence="5" id="KW-1185">Reference proteome</keyword>
<dbReference type="PROSITE" id="PS50082">
    <property type="entry name" value="WD_REPEATS_2"/>
    <property type="match status" value="3"/>
</dbReference>
<accession>A0A8T2TKS8</accession>
<keyword evidence="1 3" id="KW-0853">WD repeat</keyword>
<dbReference type="SMART" id="SM00320">
    <property type="entry name" value="WD40"/>
    <property type="match status" value="5"/>
</dbReference>
<dbReference type="PRINTS" id="PR00320">
    <property type="entry name" value="GPROTEINBRPT"/>
</dbReference>
<proteinExistence type="predicted"/>
<dbReference type="PANTHER" id="PTHR22844">
    <property type="entry name" value="F-BOX AND WD40 DOMAIN PROTEIN"/>
    <property type="match status" value="1"/>
</dbReference>
<dbReference type="Pfam" id="PF00400">
    <property type="entry name" value="WD40"/>
    <property type="match status" value="5"/>
</dbReference>
<dbReference type="PANTHER" id="PTHR22844:SF387">
    <property type="entry name" value="F3I6.5 PROTEIN"/>
    <property type="match status" value="1"/>
</dbReference>
<dbReference type="InterPro" id="IPR015943">
    <property type="entry name" value="WD40/YVTN_repeat-like_dom_sf"/>
</dbReference>
<protein>
    <submittedName>
        <fullName evidence="4">Uncharacterized protein</fullName>
    </submittedName>
</protein>
<dbReference type="InterPro" id="IPR019775">
    <property type="entry name" value="WD40_repeat_CS"/>
</dbReference>
<feature type="repeat" description="WD" evidence="3">
    <location>
        <begin position="165"/>
        <end position="206"/>
    </location>
</feature>
<dbReference type="InterPro" id="IPR045182">
    <property type="entry name" value="JINGUBANG-like"/>
</dbReference>
<evidence type="ECO:0000256" key="1">
    <source>
        <dbReference type="ARBA" id="ARBA00022574"/>
    </source>
</evidence>
<comment type="caution">
    <text evidence="4">The sequence shown here is derived from an EMBL/GenBank/DDBJ whole genome shotgun (WGS) entry which is preliminary data.</text>
</comment>
<gene>
    <name evidence="4" type="ORF">KP509_12G085200</name>
</gene>
<dbReference type="Proteomes" id="UP000825935">
    <property type="component" value="Chromosome 12"/>
</dbReference>
<dbReference type="FunFam" id="2.130.10.10:FF:000775">
    <property type="entry name" value="BnaA09g28200D protein"/>
    <property type="match status" value="1"/>
</dbReference>
<dbReference type="PROSITE" id="PS00678">
    <property type="entry name" value="WD_REPEATS_1"/>
    <property type="match status" value="1"/>
</dbReference>
<evidence type="ECO:0000313" key="5">
    <source>
        <dbReference type="Proteomes" id="UP000825935"/>
    </source>
</evidence>
<dbReference type="InterPro" id="IPR001680">
    <property type="entry name" value="WD40_rpt"/>
</dbReference>